<keyword evidence="5 7" id="KW-0472">Membrane</keyword>
<evidence type="ECO:0000256" key="6">
    <source>
        <dbReference type="SAM" id="MobiDB-lite"/>
    </source>
</evidence>
<evidence type="ECO:0000259" key="8">
    <source>
        <dbReference type="Pfam" id="PF01694"/>
    </source>
</evidence>
<feature type="transmembrane region" description="Helical" evidence="7">
    <location>
        <begin position="268"/>
        <end position="287"/>
    </location>
</feature>
<dbReference type="PANTHER" id="PTHR43731:SF30">
    <property type="entry name" value="RHOMBOID-LIKE PROTEIN 9, CHLOROPLASTIC"/>
    <property type="match status" value="1"/>
</dbReference>
<evidence type="ECO:0000256" key="4">
    <source>
        <dbReference type="ARBA" id="ARBA00022989"/>
    </source>
</evidence>
<protein>
    <recommendedName>
        <fullName evidence="8">Peptidase S54 rhomboid domain-containing protein</fullName>
    </recommendedName>
</protein>
<keyword evidence="3 7" id="KW-0812">Transmembrane</keyword>
<feature type="transmembrane region" description="Helical" evidence="7">
    <location>
        <begin position="534"/>
        <end position="555"/>
    </location>
</feature>
<feature type="transmembrane region" description="Helical" evidence="7">
    <location>
        <begin position="575"/>
        <end position="596"/>
    </location>
</feature>
<feature type="transmembrane region" description="Helical" evidence="7">
    <location>
        <begin position="503"/>
        <end position="522"/>
    </location>
</feature>
<comment type="similarity">
    <text evidence="2">Belongs to the peptidase S54 family.</text>
</comment>
<feature type="transmembrane region" description="Helical" evidence="7">
    <location>
        <begin position="324"/>
        <end position="344"/>
    </location>
</feature>
<feature type="region of interest" description="Disordered" evidence="6">
    <location>
        <begin position="160"/>
        <end position="184"/>
    </location>
</feature>
<reference evidence="9 10" key="1">
    <citation type="journal article" date="2023" name="Hortic Res">
        <title>The complete reference genome for grapevine (Vitis vinifera L.) genetics and breeding.</title>
        <authorList>
            <person name="Shi X."/>
            <person name="Cao S."/>
            <person name="Wang X."/>
            <person name="Huang S."/>
            <person name="Wang Y."/>
            <person name="Liu Z."/>
            <person name="Liu W."/>
            <person name="Leng X."/>
            <person name="Peng Y."/>
            <person name="Wang N."/>
            <person name="Wang Y."/>
            <person name="Ma Z."/>
            <person name="Xu X."/>
            <person name="Zhang F."/>
            <person name="Xue H."/>
            <person name="Zhong H."/>
            <person name="Wang Y."/>
            <person name="Zhang K."/>
            <person name="Velt A."/>
            <person name="Avia K."/>
            <person name="Holtgrawe D."/>
            <person name="Grimplet J."/>
            <person name="Matus J.T."/>
            <person name="Ware D."/>
            <person name="Wu X."/>
            <person name="Wang H."/>
            <person name="Liu C."/>
            <person name="Fang Y."/>
            <person name="Rustenholz C."/>
            <person name="Cheng Z."/>
            <person name="Xiao H."/>
            <person name="Zhou Y."/>
        </authorList>
    </citation>
    <scope>NUCLEOTIDE SEQUENCE [LARGE SCALE GENOMIC DNA]</scope>
    <source>
        <strain evidence="10">cv. Pinot noir / PN40024</strain>
        <tissue evidence="9">Leaf</tissue>
    </source>
</reference>
<dbReference type="InterPro" id="IPR008390">
    <property type="entry name" value="AWPM-19"/>
</dbReference>
<feature type="transmembrane region" description="Helical" evidence="7">
    <location>
        <begin position="351"/>
        <end position="372"/>
    </location>
</feature>
<accession>A0ABY9D936</accession>
<keyword evidence="10" id="KW-1185">Reference proteome</keyword>
<dbReference type="SUPFAM" id="SSF144091">
    <property type="entry name" value="Rhomboid-like"/>
    <property type="match status" value="1"/>
</dbReference>
<feature type="transmembrane region" description="Helical" evidence="7">
    <location>
        <begin position="378"/>
        <end position="396"/>
    </location>
</feature>
<evidence type="ECO:0000256" key="3">
    <source>
        <dbReference type="ARBA" id="ARBA00022692"/>
    </source>
</evidence>
<name>A0ABY9D936_VITVI</name>
<comment type="subcellular location">
    <subcellularLocation>
        <location evidence="1">Membrane</location>
        <topology evidence="1">Multi-pass membrane protein</topology>
    </subcellularLocation>
</comment>
<evidence type="ECO:0000256" key="7">
    <source>
        <dbReference type="SAM" id="Phobius"/>
    </source>
</evidence>
<dbReference type="PANTHER" id="PTHR43731">
    <property type="entry name" value="RHOMBOID PROTEASE"/>
    <property type="match status" value="1"/>
</dbReference>
<sequence length="610" mass="67137">MSKEVVQPSPPTIWDFPCPFLSSLKSSMAVVPVCHKMSYKDQAYPIQKIIRQSEKGFGWDCIGIQEGSGCFSSMCSDSTGISIKLKARVHNRSLLQFRHRTELHGLHRMSYTESCLRSISENASQRENLGTVWSASESSTNEKQLRLLDLYFGKLHNEDDGSSLHSSDKKTELMDQSGQFKPKEGLRSLEDHLGKINKDATSENYLPSSPCDKIDEDKHDIEPFSITEDVNPVDEGKLKSYAELRNKDGDSGPKNSREQQPYDETSDLYLISILVSINIAVVLFELASPIRNSDLELSSLPLMYGAKINDLILVGEWWRLVTPMFLHSGIFHVALGCWVLLTFGPQVCRGYGSFTFFLIYILGGISGNLTSFLHTPDLTVGGTGPVFAIIGAWVIHQIQNKDVIAKDVSESMYHKAIIATALSSILSHFCPIDDWTHFGAAFTAELEALMMATGRGGRSLMGPLLAVNFVVYLIILGLAGWSLDKYIDGEQNHPHLGGNPSTSFMLIFALIAGVTGACCVVAEFLHYKAWTSDSLAAAASSAIISWAITALAAGLVCKEIILGGYRGKRLQTLEALIIVSTVSQLLYLVLLHAGLWSRRYGPGYRSSYGT</sequence>
<organism evidence="9 10">
    <name type="scientific">Vitis vinifera</name>
    <name type="common">Grape</name>
    <dbReference type="NCBI Taxonomy" id="29760"/>
    <lineage>
        <taxon>Eukaryota</taxon>
        <taxon>Viridiplantae</taxon>
        <taxon>Streptophyta</taxon>
        <taxon>Embryophyta</taxon>
        <taxon>Tracheophyta</taxon>
        <taxon>Spermatophyta</taxon>
        <taxon>Magnoliopsida</taxon>
        <taxon>eudicotyledons</taxon>
        <taxon>Gunneridae</taxon>
        <taxon>Pentapetalae</taxon>
        <taxon>rosids</taxon>
        <taxon>Vitales</taxon>
        <taxon>Vitaceae</taxon>
        <taxon>Viteae</taxon>
        <taxon>Vitis</taxon>
    </lineage>
</organism>
<dbReference type="Gene3D" id="1.20.1540.10">
    <property type="entry name" value="Rhomboid-like"/>
    <property type="match status" value="1"/>
</dbReference>
<feature type="region of interest" description="Disordered" evidence="6">
    <location>
        <begin position="198"/>
        <end position="217"/>
    </location>
</feature>
<evidence type="ECO:0000313" key="10">
    <source>
        <dbReference type="Proteomes" id="UP001227230"/>
    </source>
</evidence>
<dbReference type="EMBL" id="CP126661">
    <property type="protein sequence ID" value="WKA03837.1"/>
    <property type="molecule type" value="Genomic_DNA"/>
</dbReference>
<keyword evidence="4 7" id="KW-1133">Transmembrane helix</keyword>
<evidence type="ECO:0000256" key="2">
    <source>
        <dbReference type="ARBA" id="ARBA00009045"/>
    </source>
</evidence>
<dbReference type="Pfam" id="PF05512">
    <property type="entry name" value="AWPM-19"/>
    <property type="match status" value="1"/>
</dbReference>
<dbReference type="InterPro" id="IPR022764">
    <property type="entry name" value="Peptidase_S54_rhomboid_dom"/>
</dbReference>
<dbReference type="Proteomes" id="UP001227230">
    <property type="component" value="Chromosome 14"/>
</dbReference>
<feature type="domain" description="Peptidase S54 rhomboid" evidence="8">
    <location>
        <begin position="315"/>
        <end position="443"/>
    </location>
</feature>
<dbReference type="InterPro" id="IPR050925">
    <property type="entry name" value="Rhomboid_protease_S54"/>
</dbReference>
<proteinExistence type="inferred from homology"/>
<dbReference type="InterPro" id="IPR035952">
    <property type="entry name" value="Rhomboid-like_sf"/>
</dbReference>
<feature type="transmembrane region" description="Helical" evidence="7">
    <location>
        <begin position="460"/>
        <end position="483"/>
    </location>
</feature>
<dbReference type="Pfam" id="PF01694">
    <property type="entry name" value="Rhomboid"/>
    <property type="match status" value="1"/>
</dbReference>
<evidence type="ECO:0000313" key="9">
    <source>
        <dbReference type="EMBL" id="WKA03837.1"/>
    </source>
</evidence>
<evidence type="ECO:0000256" key="1">
    <source>
        <dbReference type="ARBA" id="ARBA00004141"/>
    </source>
</evidence>
<gene>
    <name evidence="9" type="ORF">VitviT2T_021922</name>
</gene>
<evidence type="ECO:0000256" key="5">
    <source>
        <dbReference type="ARBA" id="ARBA00023136"/>
    </source>
</evidence>